<organism evidence="2 3">
    <name type="scientific">Holothuria leucospilota</name>
    <name type="common">Black long sea cucumber</name>
    <name type="synonym">Mertensiothuria leucospilota</name>
    <dbReference type="NCBI Taxonomy" id="206669"/>
    <lineage>
        <taxon>Eukaryota</taxon>
        <taxon>Metazoa</taxon>
        <taxon>Echinodermata</taxon>
        <taxon>Eleutherozoa</taxon>
        <taxon>Echinozoa</taxon>
        <taxon>Holothuroidea</taxon>
        <taxon>Aspidochirotacea</taxon>
        <taxon>Aspidochirotida</taxon>
        <taxon>Holothuriidae</taxon>
        <taxon>Holothuria</taxon>
    </lineage>
</organism>
<reference evidence="2" key="1">
    <citation type="submission" date="2021-10" db="EMBL/GenBank/DDBJ databases">
        <title>Tropical sea cucumber genome reveals ecological adaptation and Cuvierian tubules defense mechanism.</title>
        <authorList>
            <person name="Chen T."/>
        </authorList>
    </citation>
    <scope>NUCLEOTIDE SEQUENCE</scope>
    <source>
        <strain evidence="2">Nanhai2018</strain>
        <tissue evidence="2">Muscle</tissue>
    </source>
</reference>
<evidence type="ECO:0000313" key="2">
    <source>
        <dbReference type="EMBL" id="KAJ8049101.1"/>
    </source>
</evidence>
<dbReference type="AlphaFoldDB" id="A0A9Q1CQA2"/>
<proteinExistence type="predicted"/>
<feature type="transmembrane region" description="Helical" evidence="1">
    <location>
        <begin position="46"/>
        <end position="73"/>
    </location>
</feature>
<sequence length="139" mass="15449">MSNGYRPYRDISHSINFYQEGIIADRVIATSSLELTQSYDCEDTDFAIILVILLIFCVCPLGLVGIIPASLYINNVLSDDLSDIPDGIFNQLIFHLSKIFGLMIAIGILVLFVFIVDVEVIKLLFTIGSLKNRLIASFS</sequence>
<accession>A0A9Q1CQA2</accession>
<dbReference type="Proteomes" id="UP001152320">
    <property type="component" value="Chromosome 1"/>
</dbReference>
<keyword evidence="1" id="KW-0812">Transmembrane</keyword>
<evidence type="ECO:0000256" key="1">
    <source>
        <dbReference type="SAM" id="Phobius"/>
    </source>
</evidence>
<comment type="caution">
    <text evidence="2">The sequence shown here is derived from an EMBL/GenBank/DDBJ whole genome shotgun (WGS) entry which is preliminary data.</text>
</comment>
<keyword evidence="3" id="KW-1185">Reference proteome</keyword>
<evidence type="ECO:0000313" key="3">
    <source>
        <dbReference type="Proteomes" id="UP001152320"/>
    </source>
</evidence>
<dbReference type="EMBL" id="JAIZAY010000001">
    <property type="protein sequence ID" value="KAJ8049101.1"/>
    <property type="molecule type" value="Genomic_DNA"/>
</dbReference>
<name>A0A9Q1CQA2_HOLLE</name>
<gene>
    <name evidence="2" type="ORF">HOLleu_01692</name>
</gene>
<keyword evidence="1" id="KW-0472">Membrane</keyword>
<keyword evidence="1" id="KW-1133">Transmembrane helix</keyword>
<feature type="transmembrane region" description="Helical" evidence="1">
    <location>
        <begin position="93"/>
        <end position="116"/>
    </location>
</feature>
<protein>
    <submittedName>
        <fullName evidence="2">Uncharacterized protein</fullName>
    </submittedName>
</protein>